<name>A0A3N0XM04_ANAGA</name>
<dbReference type="OrthoDB" id="8959871at2759"/>
<dbReference type="Gene3D" id="2.40.50.140">
    <property type="entry name" value="Nucleic acid-binding proteins"/>
    <property type="match status" value="1"/>
</dbReference>
<proteinExistence type="predicted"/>
<dbReference type="SUPFAM" id="SSF50249">
    <property type="entry name" value="Nucleic acid-binding proteins"/>
    <property type="match status" value="1"/>
</dbReference>
<protein>
    <submittedName>
        <fullName evidence="2">Uncharacterized protein</fullName>
    </submittedName>
</protein>
<dbReference type="EMBL" id="RJVU01071825">
    <property type="protein sequence ID" value="ROI42822.1"/>
    <property type="molecule type" value="Genomic_DNA"/>
</dbReference>
<accession>A0A3N0XM04</accession>
<keyword evidence="1" id="KW-0472">Membrane</keyword>
<feature type="transmembrane region" description="Helical" evidence="1">
    <location>
        <begin position="122"/>
        <end position="140"/>
    </location>
</feature>
<reference evidence="2 3" key="1">
    <citation type="submission" date="2018-10" db="EMBL/GenBank/DDBJ databases">
        <title>Genome assembly for a Yunnan-Guizhou Plateau 3E fish, Anabarilius grahami (Regan), and its evolutionary and genetic applications.</title>
        <authorList>
            <person name="Jiang W."/>
        </authorList>
    </citation>
    <scope>NUCLEOTIDE SEQUENCE [LARGE SCALE GENOMIC DNA]</scope>
    <source>
        <strain evidence="2">AG-KIZ</strain>
        <tissue evidence="2">Muscle</tissue>
    </source>
</reference>
<evidence type="ECO:0000256" key="1">
    <source>
        <dbReference type="SAM" id="Phobius"/>
    </source>
</evidence>
<keyword evidence="3" id="KW-1185">Reference proteome</keyword>
<dbReference type="Proteomes" id="UP000281406">
    <property type="component" value="Unassembled WGS sequence"/>
</dbReference>
<feature type="non-terminal residue" evidence="2">
    <location>
        <position position="1"/>
    </location>
</feature>
<keyword evidence="1" id="KW-0812">Transmembrane</keyword>
<evidence type="ECO:0000313" key="2">
    <source>
        <dbReference type="EMBL" id="ROI42822.1"/>
    </source>
</evidence>
<dbReference type="AlphaFoldDB" id="A0A3N0XM04"/>
<feature type="transmembrane region" description="Helical" evidence="1">
    <location>
        <begin position="93"/>
        <end position="110"/>
    </location>
</feature>
<dbReference type="InterPro" id="IPR012340">
    <property type="entry name" value="NA-bd_OB-fold"/>
</dbReference>
<comment type="caution">
    <text evidence="2">The sequence shown here is derived from an EMBL/GenBank/DDBJ whole genome shotgun (WGS) entry which is preliminary data.</text>
</comment>
<evidence type="ECO:0000313" key="3">
    <source>
        <dbReference type="Proteomes" id="UP000281406"/>
    </source>
</evidence>
<gene>
    <name evidence="2" type="ORF">DPX16_7099</name>
</gene>
<sequence>AVIRVDREEYHEVAVFSPDKRVNFVQAQNCQLAVKLTKVYKPMARGGEGYDVRCNRYTDVLVVEKVDFPRKEPPSRSPKTVAEILQMGSKNQVSLFCFFLLHFLGFFGTFSESFNGNDLMDSFVLLYTFHVGVLVARAAFVSATTESVTYYGNILEKQTCYLKDATGKIKAQLWDTHIGAIQLGKTYRLSNLSTREFRGDVYVTTTRQNEVQEVAALEGLSAFILAEHRVDALSRTVKRVEVKISWRCGHCKCWQQSFKDKSKNHRCERCNMLQRSSTHEPTASANFCVFTGAKERKVTVSNSVLKRYLESEGMMHLLQDSEDVEERFLDSESYTFQMQDDSSLQ</sequence>
<keyword evidence="1" id="KW-1133">Transmembrane helix</keyword>
<organism evidence="2 3">
    <name type="scientific">Anabarilius grahami</name>
    <name type="common">Kanglang fish</name>
    <name type="synonym">Barilius grahami</name>
    <dbReference type="NCBI Taxonomy" id="495550"/>
    <lineage>
        <taxon>Eukaryota</taxon>
        <taxon>Metazoa</taxon>
        <taxon>Chordata</taxon>
        <taxon>Craniata</taxon>
        <taxon>Vertebrata</taxon>
        <taxon>Euteleostomi</taxon>
        <taxon>Actinopterygii</taxon>
        <taxon>Neopterygii</taxon>
        <taxon>Teleostei</taxon>
        <taxon>Ostariophysi</taxon>
        <taxon>Cypriniformes</taxon>
        <taxon>Xenocyprididae</taxon>
        <taxon>Xenocypridinae</taxon>
        <taxon>Xenocypridinae incertae sedis</taxon>
        <taxon>Anabarilius</taxon>
    </lineage>
</organism>